<dbReference type="GO" id="GO:0047840">
    <property type="term" value="F:dCTP diphosphatase activity"/>
    <property type="evidence" value="ECO:0007669"/>
    <property type="project" value="TreeGrafter"/>
</dbReference>
<dbReference type="PIRSF" id="PIRSF029826">
    <property type="entry name" value="UCP029826_pph"/>
    <property type="match status" value="1"/>
</dbReference>
<dbReference type="RefSeq" id="WP_171200888.1">
    <property type="nucleotide sequence ID" value="NZ_JABEND010000011.1"/>
</dbReference>
<dbReference type="InterPro" id="IPR004518">
    <property type="entry name" value="MazG-like_dom"/>
</dbReference>
<sequence length="116" mass="12672">MSDLEKLSASIHEFVEDRDWGQFHDPKSLLIALTGEVGEVAELLQWLPADRAAELVRDAPLSGQIRDELADVLIYLIQLAEACGVELVAAATAKLRAAIDRYPASEHRGVAPNRPS</sequence>
<keyword evidence="3" id="KW-1185">Reference proteome</keyword>
<dbReference type="Proteomes" id="UP000562984">
    <property type="component" value="Unassembled WGS sequence"/>
</dbReference>
<evidence type="ECO:0000259" key="1">
    <source>
        <dbReference type="Pfam" id="PF03819"/>
    </source>
</evidence>
<protein>
    <submittedName>
        <fullName evidence="2">Nucleotide pyrophosphohydrolase</fullName>
    </submittedName>
</protein>
<name>A0A849AK34_9ACTN</name>
<dbReference type="SUPFAM" id="SSF101386">
    <property type="entry name" value="all-alpha NTP pyrophosphatases"/>
    <property type="match status" value="1"/>
</dbReference>
<dbReference type="Gene3D" id="1.10.287.1080">
    <property type="entry name" value="MazG-like"/>
    <property type="match status" value="1"/>
</dbReference>
<dbReference type="CDD" id="cd11537">
    <property type="entry name" value="NTP-PPase_RS21-C6_like"/>
    <property type="match status" value="1"/>
</dbReference>
<proteinExistence type="predicted"/>
<dbReference type="GO" id="GO:0042262">
    <property type="term" value="P:DNA protection"/>
    <property type="evidence" value="ECO:0007669"/>
    <property type="project" value="TreeGrafter"/>
</dbReference>
<comment type="caution">
    <text evidence="2">The sequence shown here is derived from an EMBL/GenBank/DDBJ whole genome shotgun (WGS) entry which is preliminary data.</text>
</comment>
<accession>A0A849AK34</accession>
<gene>
    <name evidence="2" type="ORF">HKD39_16015</name>
</gene>
<dbReference type="InterPro" id="IPR025984">
    <property type="entry name" value="DCTPP"/>
</dbReference>
<organism evidence="2 3">
    <name type="scientific">Nakamurella aerolata</name>
    <dbReference type="NCBI Taxonomy" id="1656892"/>
    <lineage>
        <taxon>Bacteria</taxon>
        <taxon>Bacillati</taxon>
        <taxon>Actinomycetota</taxon>
        <taxon>Actinomycetes</taxon>
        <taxon>Nakamurellales</taxon>
        <taxon>Nakamurellaceae</taxon>
        <taxon>Nakamurella</taxon>
    </lineage>
</organism>
<evidence type="ECO:0000313" key="3">
    <source>
        <dbReference type="Proteomes" id="UP000562984"/>
    </source>
</evidence>
<dbReference type="InterPro" id="IPR052555">
    <property type="entry name" value="dCTP_Pyrophosphatase"/>
</dbReference>
<feature type="domain" description="NTP pyrophosphohydrolase MazG-like" evidence="1">
    <location>
        <begin position="26"/>
        <end position="92"/>
    </location>
</feature>
<dbReference type="GO" id="GO:0006253">
    <property type="term" value="P:dCTP catabolic process"/>
    <property type="evidence" value="ECO:0007669"/>
    <property type="project" value="TreeGrafter"/>
</dbReference>
<dbReference type="AlphaFoldDB" id="A0A849AK34"/>
<dbReference type="PANTHER" id="PTHR46523">
    <property type="entry name" value="DCTP PYROPHOSPHATASE 1"/>
    <property type="match status" value="1"/>
</dbReference>
<reference evidence="2 3" key="1">
    <citation type="submission" date="2020-05" db="EMBL/GenBank/DDBJ databases">
        <title>Nakamurella sp. DB0629 isolated from air conditioner.</title>
        <authorList>
            <person name="Kim D.H."/>
            <person name="Kim D.-U."/>
        </authorList>
    </citation>
    <scope>NUCLEOTIDE SEQUENCE [LARGE SCALE GENOMIC DNA]</scope>
    <source>
        <strain evidence="2 3">DB0629</strain>
    </source>
</reference>
<dbReference type="Pfam" id="PF03819">
    <property type="entry name" value="MazG"/>
    <property type="match status" value="1"/>
</dbReference>
<dbReference type="EMBL" id="JABEND010000011">
    <property type="protein sequence ID" value="NNG37182.1"/>
    <property type="molecule type" value="Genomic_DNA"/>
</dbReference>
<dbReference type="PANTHER" id="PTHR46523:SF1">
    <property type="entry name" value="DCTP PYROPHOSPHATASE 1"/>
    <property type="match status" value="1"/>
</dbReference>
<keyword evidence="2" id="KW-0378">Hydrolase</keyword>
<dbReference type="GO" id="GO:0005829">
    <property type="term" value="C:cytosol"/>
    <property type="evidence" value="ECO:0007669"/>
    <property type="project" value="TreeGrafter"/>
</dbReference>
<evidence type="ECO:0000313" key="2">
    <source>
        <dbReference type="EMBL" id="NNG37182.1"/>
    </source>
</evidence>